<evidence type="ECO:0000256" key="3">
    <source>
        <dbReference type="ARBA" id="ARBA00022618"/>
    </source>
</evidence>
<evidence type="ECO:0000256" key="5">
    <source>
        <dbReference type="ARBA" id="ARBA00022908"/>
    </source>
</evidence>
<dbReference type="EMBL" id="LHCF01000011">
    <property type="protein sequence ID" value="KOR75364.1"/>
    <property type="molecule type" value="Genomic_DNA"/>
</dbReference>
<dbReference type="PANTHER" id="PTHR30349:SF81">
    <property type="entry name" value="TYROSINE RECOMBINASE XERC"/>
    <property type="match status" value="1"/>
</dbReference>
<dbReference type="Pfam" id="PF00589">
    <property type="entry name" value="Phage_integrase"/>
    <property type="match status" value="1"/>
</dbReference>
<reference evidence="13" key="1">
    <citation type="submission" date="2015-05" db="EMBL/GenBank/DDBJ databases">
        <title>Draft genome sequence of 'Candidatus Phytoplasma Pruni' strain CX, a plant pathogenic bacterium.</title>
        <authorList>
            <person name="Lee I.-M."/>
            <person name="Bottner-Parker K.D."/>
            <person name="Shao J."/>
            <person name="Gundersen-Rindal D.E."/>
            <person name="Zhao Y."/>
            <person name="Davis R.E."/>
        </authorList>
    </citation>
    <scope>NUCLEOTIDE SEQUENCE [LARGE SCALE GENOMIC DNA]</scope>
    <source>
        <strain evidence="13">CX</strain>
    </source>
</reference>
<feature type="active site" evidence="9">
    <location>
        <position position="244"/>
    </location>
</feature>
<dbReference type="InterPro" id="IPR010998">
    <property type="entry name" value="Integrase_recombinase_N"/>
</dbReference>
<feature type="active site" evidence="9">
    <location>
        <position position="270"/>
    </location>
</feature>
<dbReference type="GO" id="GO:0007059">
    <property type="term" value="P:chromosome segregation"/>
    <property type="evidence" value="ECO:0007669"/>
    <property type="project" value="UniProtKB-UniRule"/>
</dbReference>
<dbReference type="NCBIfam" id="NF040815">
    <property type="entry name" value="recomb_XerA_Arch"/>
    <property type="match status" value="1"/>
</dbReference>
<dbReference type="PROSITE" id="PS51900">
    <property type="entry name" value="CB"/>
    <property type="match status" value="1"/>
</dbReference>
<dbReference type="InterPro" id="IPR011010">
    <property type="entry name" value="DNA_brk_join_enz"/>
</dbReference>
<feature type="active site" evidence="9">
    <location>
        <position position="173"/>
    </location>
</feature>
<dbReference type="HAMAP" id="MF_01808">
    <property type="entry name" value="Recomb_XerC_XerD"/>
    <property type="match status" value="1"/>
</dbReference>
<organism evidence="12 13">
    <name type="scientific">Candidatus Phytoplasma pruni</name>
    <dbReference type="NCBI Taxonomy" id="479893"/>
    <lineage>
        <taxon>Bacteria</taxon>
        <taxon>Bacillati</taxon>
        <taxon>Mycoplasmatota</taxon>
        <taxon>Mollicutes</taxon>
        <taxon>Acholeplasmatales</taxon>
        <taxon>Acholeplasmataceae</taxon>
        <taxon>Candidatus Phytoplasma</taxon>
        <taxon>16SrIII (X-disease group)</taxon>
    </lineage>
</organism>
<protein>
    <recommendedName>
        <fullName evidence="9">Tyrosine recombinase XerC</fullName>
    </recommendedName>
</protein>
<feature type="active site" description="O-(3'-phospho-DNA)-tyrosine intermediate" evidence="9">
    <location>
        <position position="279"/>
    </location>
</feature>
<keyword evidence="2 9" id="KW-0963">Cytoplasm</keyword>
<dbReference type="InterPro" id="IPR023009">
    <property type="entry name" value="Tyrosine_recombinase_XerC/XerD"/>
</dbReference>
<proteinExistence type="inferred from homology"/>
<name>A0A0M1N099_9MOLU</name>
<dbReference type="PATRIC" id="fig|479893.3.peg.465"/>
<dbReference type="Proteomes" id="UP000037386">
    <property type="component" value="Unassembled WGS sequence"/>
</dbReference>
<dbReference type="InterPro" id="IPR050090">
    <property type="entry name" value="Tyrosine_recombinase_XerCD"/>
</dbReference>
<dbReference type="Pfam" id="PF02899">
    <property type="entry name" value="Phage_int_SAM_1"/>
    <property type="match status" value="1"/>
</dbReference>
<dbReference type="NCBIfam" id="NF001399">
    <property type="entry name" value="PRK00283.1"/>
    <property type="match status" value="1"/>
</dbReference>
<dbReference type="GO" id="GO:0009037">
    <property type="term" value="F:tyrosine-based site-specific recombinase activity"/>
    <property type="evidence" value="ECO:0007669"/>
    <property type="project" value="UniProtKB-UniRule"/>
</dbReference>
<feature type="domain" description="Core-binding (CB)" evidence="11">
    <location>
        <begin position="1"/>
        <end position="87"/>
    </location>
</feature>
<evidence type="ECO:0000256" key="8">
    <source>
        <dbReference type="ARBA" id="ARBA00023306"/>
    </source>
</evidence>
<evidence type="ECO:0000256" key="2">
    <source>
        <dbReference type="ARBA" id="ARBA00022490"/>
    </source>
</evidence>
<evidence type="ECO:0000256" key="9">
    <source>
        <dbReference type="HAMAP-Rule" id="MF_01808"/>
    </source>
</evidence>
<comment type="subunit">
    <text evidence="9">Forms a cyclic heterotetrameric complex composed of two molecules of XerC and two molecules of XerD.</text>
</comment>
<dbReference type="Gene3D" id="1.10.150.130">
    <property type="match status" value="1"/>
</dbReference>
<dbReference type="Gene3D" id="1.10.443.10">
    <property type="entry name" value="Intergrase catalytic core"/>
    <property type="match status" value="1"/>
</dbReference>
<evidence type="ECO:0000259" key="10">
    <source>
        <dbReference type="PROSITE" id="PS51898"/>
    </source>
</evidence>
<dbReference type="InterPro" id="IPR044068">
    <property type="entry name" value="CB"/>
</dbReference>
<comment type="caution">
    <text evidence="12">The sequence shown here is derived from an EMBL/GenBank/DDBJ whole genome shotgun (WGS) entry which is preliminary data.</text>
</comment>
<keyword evidence="6 9" id="KW-0238">DNA-binding</keyword>
<gene>
    <name evidence="12" type="primary">xerD</name>
    <name evidence="9" type="synonym">xerC</name>
    <name evidence="12" type="ORF">CPX_001660</name>
</gene>
<feature type="active site" evidence="9">
    <location>
        <position position="149"/>
    </location>
</feature>
<keyword evidence="4 9" id="KW-0159">Chromosome partition</keyword>
<comment type="similarity">
    <text evidence="9">Belongs to the 'phage' integrase family. XerC subfamily.</text>
</comment>
<dbReference type="PROSITE" id="PS51898">
    <property type="entry name" value="TYR_RECOMBINASE"/>
    <property type="match status" value="1"/>
</dbReference>
<evidence type="ECO:0000256" key="6">
    <source>
        <dbReference type="ARBA" id="ARBA00023125"/>
    </source>
</evidence>
<dbReference type="GO" id="GO:0006313">
    <property type="term" value="P:DNA transposition"/>
    <property type="evidence" value="ECO:0007669"/>
    <property type="project" value="UniProtKB-UniRule"/>
</dbReference>
<keyword evidence="5 9" id="KW-0229">DNA integration</keyword>
<sequence>MKYILKEFELYLSDEIILSFNTVKSYLTDVKQYLIFIENELKLKDFKEINKEHVSLFLSHIANNKRIGSKTLARKIIVIKKFHHFLLLEKKIDYDISLMFKIPKIDKTLPTVLSTEEVFSFLEQVNKNDSIIEIRNKAIFELMYGSGLRITELLNLILDNLDFKQSQIIILGKGSKERIVPISKYSSKIIKEYLDLSRKFLLKYKKSNLVFLNNKGERLSRQGCYKIFKKIIKSVGLPSKSSPHTLRHSFATHLLENGIDLRTLQNILGHEDISTTQIYTHISQKRLKEVYFQFHPRAKKTKKIPLVKKTKKKNDLD</sequence>
<dbReference type="CDD" id="cd00798">
    <property type="entry name" value="INT_XerDC_C"/>
    <property type="match status" value="1"/>
</dbReference>
<dbReference type="InterPro" id="IPR002104">
    <property type="entry name" value="Integrase_catalytic"/>
</dbReference>
<dbReference type="GO" id="GO:0005737">
    <property type="term" value="C:cytoplasm"/>
    <property type="evidence" value="ECO:0007669"/>
    <property type="project" value="UniProtKB-SubCell"/>
</dbReference>
<dbReference type="OrthoDB" id="9801717at2"/>
<evidence type="ECO:0000256" key="7">
    <source>
        <dbReference type="ARBA" id="ARBA00023172"/>
    </source>
</evidence>
<evidence type="ECO:0000313" key="13">
    <source>
        <dbReference type="Proteomes" id="UP000037386"/>
    </source>
</evidence>
<evidence type="ECO:0000259" key="11">
    <source>
        <dbReference type="PROSITE" id="PS51900"/>
    </source>
</evidence>
<dbReference type="STRING" id="479893.CPX_001660"/>
<evidence type="ECO:0000256" key="4">
    <source>
        <dbReference type="ARBA" id="ARBA00022829"/>
    </source>
</evidence>
<dbReference type="InterPro" id="IPR004107">
    <property type="entry name" value="Integrase_SAM-like_N"/>
</dbReference>
<evidence type="ECO:0000256" key="1">
    <source>
        <dbReference type="ARBA" id="ARBA00004496"/>
    </source>
</evidence>
<dbReference type="PANTHER" id="PTHR30349">
    <property type="entry name" value="PHAGE INTEGRASE-RELATED"/>
    <property type="match status" value="1"/>
</dbReference>
<dbReference type="InterPro" id="IPR013762">
    <property type="entry name" value="Integrase-like_cat_sf"/>
</dbReference>
<dbReference type="SUPFAM" id="SSF56349">
    <property type="entry name" value="DNA breaking-rejoining enzymes"/>
    <property type="match status" value="1"/>
</dbReference>
<evidence type="ECO:0000313" key="12">
    <source>
        <dbReference type="EMBL" id="KOR75364.1"/>
    </source>
</evidence>
<dbReference type="AlphaFoldDB" id="A0A0M1N099"/>
<keyword evidence="7 9" id="KW-0233">DNA recombination</keyword>
<feature type="domain" description="Tyr recombinase" evidence="10">
    <location>
        <begin position="108"/>
        <end position="292"/>
    </location>
</feature>
<accession>A0A0M1N099</accession>
<comment type="subcellular location">
    <subcellularLocation>
        <location evidence="1 9">Cytoplasm</location>
    </subcellularLocation>
</comment>
<feature type="active site" evidence="9">
    <location>
        <position position="247"/>
    </location>
</feature>
<dbReference type="GO" id="GO:0003677">
    <property type="term" value="F:DNA binding"/>
    <property type="evidence" value="ECO:0007669"/>
    <property type="project" value="UniProtKB-UniRule"/>
</dbReference>
<dbReference type="RefSeq" id="WP_053521515.1">
    <property type="nucleotide sequence ID" value="NZ_LHCF01000011.1"/>
</dbReference>
<comment type="function">
    <text evidence="9">Site-specific tyrosine recombinase, which acts by catalyzing the cutting and rejoining of the recombining DNA molecules. The XerC-XerD complex is essential to convert dimers of the bacterial chromosome into monomers to permit their segregation at cell division. It also contributes to the segregational stability of plasmids.</text>
</comment>
<dbReference type="GO" id="GO:0051301">
    <property type="term" value="P:cell division"/>
    <property type="evidence" value="ECO:0007669"/>
    <property type="project" value="UniProtKB-KW"/>
</dbReference>
<keyword evidence="8 9" id="KW-0131">Cell cycle</keyword>
<keyword evidence="3 9" id="KW-0132">Cell division</keyword>